<dbReference type="PANTHER" id="PTHR41913">
    <property type="entry name" value="DUF1684 DOMAIN-CONTAINING PROTEIN"/>
    <property type="match status" value="1"/>
</dbReference>
<dbReference type="Proteomes" id="UP001165489">
    <property type="component" value="Unassembled WGS sequence"/>
</dbReference>
<name>A0ABS9UY84_9BACT</name>
<dbReference type="EMBL" id="JAKZGP010000012">
    <property type="protein sequence ID" value="MCH7409130.1"/>
    <property type="molecule type" value="Genomic_DNA"/>
</dbReference>
<evidence type="ECO:0000313" key="2">
    <source>
        <dbReference type="Proteomes" id="UP001165489"/>
    </source>
</evidence>
<proteinExistence type="predicted"/>
<accession>A0ABS9UY84</accession>
<dbReference type="InterPro" id="IPR012467">
    <property type="entry name" value="DUF1684"/>
</dbReference>
<protein>
    <submittedName>
        <fullName evidence="1">DUF1684 domain-containing protein</fullName>
    </submittedName>
</protein>
<gene>
    <name evidence="1" type="ORF">MM239_06975</name>
</gene>
<reference evidence="1" key="1">
    <citation type="submission" date="2022-03" db="EMBL/GenBank/DDBJ databases">
        <title>De novo assembled genomes of Belliella spp. (Cyclobacteriaceae) strains.</title>
        <authorList>
            <person name="Szabo A."/>
            <person name="Korponai K."/>
            <person name="Felfoldi T."/>
        </authorList>
    </citation>
    <scope>NUCLEOTIDE SEQUENCE</scope>
    <source>
        <strain evidence="1">DSM 111904</strain>
    </source>
</reference>
<dbReference type="PANTHER" id="PTHR41913:SF1">
    <property type="entry name" value="DUF1684 DOMAIN-CONTAINING PROTEIN"/>
    <property type="match status" value="1"/>
</dbReference>
<keyword evidence="2" id="KW-1185">Reference proteome</keyword>
<organism evidence="1 2">
    <name type="scientific">Belliella filtrata</name>
    <dbReference type="NCBI Taxonomy" id="2923435"/>
    <lineage>
        <taxon>Bacteria</taxon>
        <taxon>Pseudomonadati</taxon>
        <taxon>Bacteroidota</taxon>
        <taxon>Cytophagia</taxon>
        <taxon>Cytophagales</taxon>
        <taxon>Cyclobacteriaceae</taxon>
        <taxon>Belliella</taxon>
    </lineage>
</organism>
<evidence type="ECO:0000313" key="1">
    <source>
        <dbReference type="EMBL" id="MCH7409130.1"/>
    </source>
</evidence>
<dbReference type="Pfam" id="PF07920">
    <property type="entry name" value="DUF1684"/>
    <property type="match status" value="1"/>
</dbReference>
<sequence>MNKRNIVLLMVAIGVIASVAYMLTSADDQEVYFESVERERDKQFKFLRYSPESPLDDEQKKDLNTLTYYPTDANYRVRAKLEPVEDRKMIEIPMTDGTVEKYIKHSYAVFDLQGKTVKLLLLQAKDESDMRNFFLAFADETSGAETYGGGRYLNLRQDGKNSVLIDFNLAYNPYCAYNPEFACPLPPKENLLDVAITAGEKDYEK</sequence>
<comment type="caution">
    <text evidence="1">The sequence shown here is derived from an EMBL/GenBank/DDBJ whole genome shotgun (WGS) entry which is preliminary data.</text>
</comment>
<dbReference type="RefSeq" id="WP_241347486.1">
    <property type="nucleotide sequence ID" value="NZ_JAKZGP010000012.1"/>
</dbReference>